<organism evidence="1 2">
    <name type="scientific">Xenorhabdus anantnagensis</name>
    <dbReference type="NCBI Taxonomy" id="3025875"/>
    <lineage>
        <taxon>Bacteria</taxon>
        <taxon>Pseudomonadati</taxon>
        <taxon>Pseudomonadota</taxon>
        <taxon>Gammaproteobacteria</taxon>
        <taxon>Enterobacterales</taxon>
        <taxon>Morganellaceae</taxon>
        <taxon>Xenorhabdus</taxon>
    </lineage>
</organism>
<keyword evidence="2" id="KW-1185">Reference proteome</keyword>
<proteinExistence type="predicted"/>
<dbReference type="RefSeq" id="WP_273575915.1">
    <property type="nucleotide sequence ID" value="NZ_JAQRFN010000012.1"/>
</dbReference>
<sequence length="180" mass="21525">MIDRDFKHLSSLLDDFFSDDEICNKFRLLEQGNITGWEVWLQVEFSYMLSQTEHEWWREYAFKCDNRKIKDQNHLKPDFILRKKGWTLDTYMAVEFKQNTNPTVCVKNMVSDLDKISKIRKSEVKLRSIWAVGVTKGISSTKLDSLVEQYLYDDVYQTKSRNKHIQLKQIGETPFYYVIM</sequence>
<accession>A0ABT5LSE5</accession>
<comment type="caution">
    <text evidence="1">The sequence shown here is derived from an EMBL/GenBank/DDBJ whole genome shotgun (WGS) entry which is preliminary data.</text>
</comment>
<protein>
    <submittedName>
        <fullName evidence="1">Uncharacterized protein</fullName>
    </submittedName>
</protein>
<reference evidence="1 2" key="1">
    <citation type="submission" date="2023-02" db="EMBL/GenBank/DDBJ databases">
        <title>Entomopathogenic bacteria.</title>
        <authorList>
            <person name="Machado R.A."/>
        </authorList>
    </citation>
    <scope>NUCLEOTIDE SEQUENCE [LARGE SCALE GENOMIC DNA]</scope>
    <source>
        <strain evidence="1 2">XENO-2</strain>
    </source>
</reference>
<name>A0ABT5LSE5_9GAMM</name>
<dbReference type="EMBL" id="JAQRFN010000012">
    <property type="protein sequence ID" value="MDC9597352.1"/>
    <property type="molecule type" value="Genomic_DNA"/>
</dbReference>
<evidence type="ECO:0000313" key="2">
    <source>
        <dbReference type="Proteomes" id="UP001220225"/>
    </source>
</evidence>
<gene>
    <name evidence="1" type="ORF">PSI14_10930</name>
</gene>
<evidence type="ECO:0000313" key="1">
    <source>
        <dbReference type="EMBL" id="MDC9597352.1"/>
    </source>
</evidence>
<dbReference type="Proteomes" id="UP001220225">
    <property type="component" value="Unassembled WGS sequence"/>
</dbReference>